<dbReference type="Proteomes" id="UP000236621">
    <property type="component" value="Unassembled WGS sequence"/>
</dbReference>
<dbReference type="PANTHER" id="PTHR22093:SF0">
    <property type="entry name" value="LEUKOCYTE RECEPTOR CLUSTER MEMBER 1"/>
    <property type="match status" value="1"/>
</dbReference>
<evidence type="ECO:0000313" key="3">
    <source>
        <dbReference type="EMBL" id="PNY26104.1"/>
    </source>
</evidence>
<dbReference type="InterPro" id="IPR039875">
    <property type="entry name" value="LENG1-like"/>
</dbReference>
<feature type="compositionally biased region" description="Basic and acidic residues" evidence="1">
    <location>
        <begin position="133"/>
        <end position="145"/>
    </location>
</feature>
<feature type="compositionally biased region" description="Basic and acidic residues" evidence="1">
    <location>
        <begin position="299"/>
        <end position="341"/>
    </location>
</feature>
<feature type="compositionally biased region" description="Basic residues" evidence="1">
    <location>
        <begin position="146"/>
        <end position="159"/>
    </location>
</feature>
<feature type="non-terminal residue" evidence="3">
    <location>
        <position position="1"/>
    </location>
</feature>
<accession>A0A2K3QEY0</accession>
<dbReference type="STRING" id="45235.A0A2K3QEY0"/>
<dbReference type="PANTHER" id="PTHR22093">
    <property type="entry name" value="LEUKOCYTE RECEPTOR CLUSTER LRC MEMBER 1"/>
    <property type="match status" value="1"/>
</dbReference>
<feature type="compositionally biased region" description="Basic and acidic residues" evidence="1">
    <location>
        <begin position="198"/>
        <end position="230"/>
    </location>
</feature>
<dbReference type="OrthoDB" id="2159131at2759"/>
<dbReference type="EMBL" id="NRSZ01000606">
    <property type="protein sequence ID" value="PNY26104.1"/>
    <property type="molecule type" value="Genomic_DNA"/>
</dbReference>
<protein>
    <recommendedName>
        <fullName evidence="2">CBF1-interacting co-repressor CIR N-terminal domain-containing protein</fullName>
    </recommendedName>
</protein>
<name>A0A2K3QEY0_9HYPO</name>
<feature type="compositionally biased region" description="Basic and acidic residues" evidence="1">
    <location>
        <begin position="269"/>
        <end position="282"/>
    </location>
</feature>
<evidence type="ECO:0000259" key="2">
    <source>
        <dbReference type="SMART" id="SM01083"/>
    </source>
</evidence>
<keyword evidence="4" id="KW-1185">Reference proteome</keyword>
<gene>
    <name evidence="3" type="ORF">TCAP_03963</name>
</gene>
<reference evidence="3 4" key="1">
    <citation type="submission" date="2017-08" db="EMBL/GenBank/DDBJ databases">
        <title>Harnessing the power of phylogenomics to disentangle the directionality and signatures of interkingdom host jumping in the parasitic fungal genus Tolypocladium.</title>
        <authorList>
            <person name="Quandt C.A."/>
            <person name="Patterson W."/>
            <person name="Spatafora J.W."/>
        </authorList>
    </citation>
    <scope>NUCLEOTIDE SEQUENCE [LARGE SCALE GENOMIC DNA]</scope>
    <source>
        <strain evidence="3 4">CBS 113982</strain>
    </source>
</reference>
<dbReference type="AlphaFoldDB" id="A0A2K3QEY0"/>
<sequence>LCTPLSWTRSPRLRPKTCRLPSRFDSDIREPSGRLIKSSSPIIVSARAIPALQLSNHVCLTDGARVHDMPLHLLGKKSWNVYNADNIARVRRDEAAAKAAEEAEEQRMQEIDAQRRLAILRGEVPPLEDTRDDEPARIGERARSSRHDHRSGMRRKRKRQGEDDTDFELRLATEKIEPPTSALEVARKSTSSAPITDHAGHIDLLGDERSKAHAEKNEEAEREAKKKKAEYEDQYKIRLSNHAGKDGVNQPWYSQSGLAAAEAPWKNVWGKDDPGRKGREAQRMVSSDPLAMMKKGTARVRELKQERKTLQEEREEELRQLRKEDRRREQERRREEREQRRGSRSPSRRSGREMRRPRDGRDGGREHRVERRHRDGERSRRRDSRSPNGLARRHGHDERLLRYPQGRNRG</sequence>
<dbReference type="SMART" id="SM01083">
    <property type="entry name" value="Cir_N"/>
    <property type="match status" value="1"/>
</dbReference>
<comment type="caution">
    <text evidence="3">The sequence shown here is derived from an EMBL/GenBank/DDBJ whole genome shotgun (WGS) entry which is preliminary data.</text>
</comment>
<feature type="domain" description="CBF1-interacting co-repressor CIR N-terminal" evidence="2">
    <location>
        <begin position="78"/>
        <end position="114"/>
    </location>
</feature>
<feature type="compositionally biased region" description="Basic and acidic residues" evidence="1">
    <location>
        <begin position="350"/>
        <end position="380"/>
    </location>
</feature>
<dbReference type="Pfam" id="PF10197">
    <property type="entry name" value="Cir_N"/>
    <property type="match status" value="1"/>
</dbReference>
<evidence type="ECO:0000313" key="4">
    <source>
        <dbReference type="Proteomes" id="UP000236621"/>
    </source>
</evidence>
<feature type="region of interest" description="Disordered" evidence="1">
    <location>
        <begin position="189"/>
        <end position="230"/>
    </location>
</feature>
<organism evidence="3 4">
    <name type="scientific">Tolypocladium capitatum</name>
    <dbReference type="NCBI Taxonomy" id="45235"/>
    <lineage>
        <taxon>Eukaryota</taxon>
        <taxon>Fungi</taxon>
        <taxon>Dikarya</taxon>
        <taxon>Ascomycota</taxon>
        <taxon>Pezizomycotina</taxon>
        <taxon>Sordariomycetes</taxon>
        <taxon>Hypocreomycetidae</taxon>
        <taxon>Hypocreales</taxon>
        <taxon>Ophiocordycipitaceae</taxon>
        <taxon>Tolypocladium</taxon>
    </lineage>
</organism>
<evidence type="ECO:0000256" key="1">
    <source>
        <dbReference type="SAM" id="MobiDB-lite"/>
    </source>
</evidence>
<feature type="region of interest" description="Disordered" evidence="1">
    <location>
        <begin position="122"/>
        <end position="166"/>
    </location>
</feature>
<proteinExistence type="predicted"/>
<feature type="region of interest" description="Disordered" evidence="1">
    <location>
        <begin position="260"/>
        <end position="410"/>
    </location>
</feature>
<dbReference type="InterPro" id="IPR019339">
    <property type="entry name" value="CIR_N_dom"/>
</dbReference>